<dbReference type="Pfam" id="PF18759">
    <property type="entry name" value="Plavaka"/>
    <property type="match status" value="1"/>
</dbReference>
<protein>
    <submittedName>
        <fullName evidence="1">Uncharacterized protein</fullName>
    </submittedName>
</protein>
<name>A0A0C2ZL97_9AGAM</name>
<evidence type="ECO:0000313" key="1">
    <source>
        <dbReference type="EMBL" id="KIM53437.1"/>
    </source>
</evidence>
<dbReference type="AlphaFoldDB" id="A0A0C2ZL97"/>
<reference evidence="2" key="2">
    <citation type="submission" date="2015-01" db="EMBL/GenBank/DDBJ databases">
        <title>Evolutionary Origins and Diversification of the Mycorrhizal Mutualists.</title>
        <authorList>
            <consortium name="DOE Joint Genome Institute"/>
            <consortium name="Mycorrhizal Genomics Consortium"/>
            <person name="Kohler A."/>
            <person name="Kuo A."/>
            <person name="Nagy L.G."/>
            <person name="Floudas D."/>
            <person name="Copeland A."/>
            <person name="Barry K.W."/>
            <person name="Cichocki N."/>
            <person name="Veneault-Fourrey C."/>
            <person name="LaButti K."/>
            <person name="Lindquist E.A."/>
            <person name="Lipzen A."/>
            <person name="Lundell T."/>
            <person name="Morin E."/>
            <person name="Murat C."/>
            <person name="Riley R."/>
            <person name="Ohm R."/>
            <person name="Sun H."/>
            <person name="Tunlid A."/>
            <person name="Henrissat B."/>
            <person name="Grigoriev I.V."/>
            <person name="Hibbett D.S."/>
            <person name="Martin F."/>
        </authorList>
    </citation>
    <scope>NUCLEOTIDE SEQUENCE [LARGE SCALE GENOMIC DNA]</scope>
    <source>
        <strain evidence="2">Foug A</strain>
    </source>
</reference>
<dbReference type="HOGENOM" id="CLU_006344_7_2_1"/>
<gene>
    <name evidence="1" type="ORF">SCLCIDRAFT_139023</name>
</gene>
<accession>A0A0C2ZL97</accession>
<dbReference type="InterPro" id="IPR041078">
    <property type="entry name" value="Plavaka"/>
</dbReference>
<reference evidence="1 2" key="1">
    <citation type="submission" date="2014-04" db="EMBL/GenBank/DDBJ databases">
        <authorList>
            <consortium name="DOE Joint Genome Institute"/>
            <person name="Kuo A."/>
            <person name="Kohler A."/>
            <person name="Nagy L.G."/>
            <person name="Floudas D."/>
            <person name="Copeland A."/>
            <person name="Barry K.W."/>
            <person name="Cichocki N."/>
            <person name="Veneault-Fourrey C."/>
            <person name="LaButti K."/>
            <person name="Lindquist E.A."/>
            <person name="Lipzen A."/>
            <person name="Lundell T."/>
            <person name="Morin E."/>
            <person name="Murat C."/>
            <person name="Sun H."/>
            <person name="Tunlid A."/>
            <person name="Henrissat B."/>
            <person name="Grigoriev I.V."/>
            <person name="Hibbett D.S."/>
            <person name="Martin F."/>
            <person name="Nordberg H.P."/>
            <person name="Cantor M.N."/>
            <person name="Hua S.X."/>
        </authorList>
    </citation>
    <scope>NUCLEOTIDE SEQUENCE [LARGE SCALE GENOMIC DNA]</scope>
    <source>
        <strain evidence="1 2">Foug A</strain>
    </source>
</reference>
<organism evidence="1 2">
    <name type="scientific">Scleroderma citrinum Foug A</name>
    <dbReference type="NCBI Taxonomy" id="1036808"/>
    <lineage>
        <taxon>Eukaryota</taxon>
        <taxon>Fungi</taxon>
        <taxon>Dikarya</taxon>
        <taxon>Basidiomycota</taxon>
        <taxon>Agaricomycotina</taxon>
        <taxon>Agaricomycetes</taxon>
        <taxon>Agaricomycetidae</taxon>
        <taxon>Boletales</taxon>
        <taxon>Sclerodermatineae</taxon>
        <taxon>Sclerodermataceae</taxon>
        <taxon>Scleroderma</taxon>
    </lineage>
</organism>
<sequence length="193" mass="22432">MVSQFQVRSWVQCNLICLATPTNKFGNDLPPGMEPTPRDVPDKDDWYPFASCIEFETVEFLFKENQMPQSHVDRLMRLWTASMLHHNDRAPYSGHADLHQVIDAIPHGDVPWQSIQVHYSGNLPEPVAPSLMTKGYDIWFHDPNTVVKNLLSNPDFHGHFDYTLYREFELTGQCRWENFMSSNWAWCHAVHSS</sequence>
<keyword evidence="2" id="KW-1185">Reference proteome</keyword>
<dbReference type="Proteomes" id="UP000053989">
    <property type="component" value="Unassembled WGS sequence"/>
</dbReference>
<proteinExistence type="predicted"/>
<dbReference type="STRING" id="1036808.A0A0C2ZL97"/>
<evidence type="ECO:0000313" key="2">
    <source>
        <dbReference type="Proteomes" id="UP000053989"/>
    </source>
</evidence>
<dbReference type="OrthoDB" id="3199698at2759"/>
<dbReference type="EMBL" id="KN822180">
    <property type="protein sequence ID" value="KIM53437.1"/>
    <property type="molecule type" value="Genomic_DNA"/>
</dbReference>
<dbReference type="InParanoid" id="A0A0C2ZL97"/>